<organism evidence="9 10">
    <name type="scientific">Herbinix luporum</name>
    <dbReference type="NCBI Taxonomy" id="1679721"/>
    <lineage>
        <taxon>Bacteria</taxon>
        <taxon>Bacillati</taxon>
        <taxon>Bacillota</taxon>
        <taxon>Clostridia</taxon>
        <taxon>Lachnospirales</taxon>
        <taxon>Lachnospiraceae</taxon>
        <taxon>Herbinix</taxon>
    </lineage>
</organism>
<dbReference type="InterPro" id="IPR018035">
    <property type="entry name" value="Flagellar_FliH/T3SS_HrpE"/>
</dbReference>
<evidence type="ECO:0000256" key="3">
    <source>
        <dbReference type="ARBA" id="ARBA00022448"/>
    </source>
</evidence>
<dbReference type="Pfam" id="PF02108">
    <property type="entry name" value="FliH"/>
    <property type="match status" value="1"/>
</dbReference>
<feature type="domain" description="Flagellar assembly protein FliH/Type III secretion system HrpE" evidence="8">
    <location>
        <begin position="120"/>
        <end position="245"/>
    </location>
</feature>
<evidence type="ECO:0000256" key="6">
    <source>
        <dbReference type="ARBA" id="ARBA00023225"/>
    </source>
</evidence>
<dbReference type="PANTHER" id="PTHR34982">
    <property type="entry name" value="YOP PROTEINS TRANSLOCATION PROTEIN L"/>
    <property type="match status" value="1"/>
</dbReference>
<dbReference type="KEGG" id="hsd:SD1D_0841"/>
<evidence type="ECO:0000256" key="1">
    <source>
        <dbReference type="ARBA" id="ARBA00003041"/>
    </source>
</evidence>
<evidence type="ECO:0000313" key="10">
    <source>
        <dbReference type="Proteomes" id="UP000196053"/>
    </source>
</evidence>
<keyword evidence="10" id="KW-1185">Reference proteome</keyword>
<dbReference type="GO" id="GO:0044781">
    <property type="term" value="P:bacterial-type flagellum organization"/>
    <property type="evidence" value="ECO:0007669"/>
    <property type="project" value="UniProtKB-KW"/>
</dbReference>
<evidence type="ECO:0000313" key="9">
    <source>
        <dbReference type="EMBL" id="CUH92389.1"/>
    </source>
</evidence>
<evidence type="ECO:0000256" key="4">
    <source>
        <dbReference type="ARBA" id="ARBA00022795"/>
    </source>
</evidence>
<evidence type="ECO:0000259" key="8">
    <source>
        <dbReference type="Pfam" id="PF02108"/>
    </source>
</evidence>
<comment type="function">
    <text evidence="1">Needed for flagellar regrowth and assembly.</text>
</comment>
<evidence type="ECO:0000256" key="7">
    <source>
        <dbReference type="SAM" id="Coils"/>
    </source>
</evidence>
<dbReference type="EMBL" id="LN879430">
    <property type="protein sequence ID" value="CUH92389.1"/>
    <property type="molecule type" value="Genomic_DNA"/>
</dbReference>
<dbReference type="OrthoDB" id="9786341at2"/>
<keyword evidence="7" id="KW-0175">Coiled coil</keyword>
<dbReference type="GO" id="GO:0015031">
    <property type="term" value="P:protein transport"/>
    <property type="evidence" value="ECO:0007669"/>
    <property type="project" value="UniProtKB-KW"/>
</dbReference>
<dbReference type="GO" id="GO:0005829">
    <property type="term" value="C:cytosol"/>
    <property type="evidence" value="ECO:0007669"/>
    <property type="project" value="TreeGrafter"/>
</dbReference>
<dbReference type="AlphaFoldDB" id="A0A0K8J4W1"/>
<accession>A0A0K8J4W1</accession>
<keyword evidence="5" id="KW-0653">Protein transport</keyword>
<name>A0A0K8J4W1_9FIRM</name>
<keyword evidence="6" id="KW-1006">Bacterial flagellum protein export</keyword>
<gene>
    <name evidence="9" type="ORF">SD1D_0841</name>
</gene>
<protein>
    <recommendedName>
        <fullName evidence="8">Flagellar assembly protein FliH/Type III secretion system HrpE domain-containing protein</fullName>
    </recommendedName>
</protein>
<dbReference type="InterPro" id="IPR051472">
    <property type="entry name" value="T3SS_Stator/FliH"/>
</dbReference>
<comment type="similarity">
    <text evidence="2">Belongs to the FliH family.</text>
</comment>
<evidence type="ECO:0000256" key="2">
    <source>
        <dbReference type="ARBA" id="ARBA00006602"/>
    </source>
</evidence>
<dbReference type="RefSeq" id="WP_058257759.1">
    <property type="nucleotide sequence ID" value="NZ_DUPS01000072.1"/>
</dbReference>
<dbReference type="PANTHER" id="PTHR34982:SF1">
    <property type="entry name" value="FLAGELLAR ASSEMBLY PROTEIN FLIH"/>
    <property type="match status" value="1"/>
</dbReference>
<dbReference type="Proteomes" id="UP000196053">
    <property type="component" value="Chromosome I"/>
</dbReference>
<reference evidence="10" key="1">
    <citation type="submission" date="2015-09" db="EMBL/GenBank/DDBJ databases">
        <authorList>
            <person name="Wibberg D."/>
        </authorList>
    </citation>
    <scope>NUCLEOTIDE SEQUENCE [LARGE SCALE GENOMIC DNA]</scope>
    <source>
        <strain evidence="10">SD1D</strain>
    </source>
</reference>
<proteinExistence type="inferred from homology"/>
<feature type="coiled-coil region" evidence="7">
    <location>
        <begin position="65"/>
        <end position="130"/>
    </location>
</feature>
<keyword evidence="4" id="KW-1005">Bacterial flagellum biogenesis</keyword>
<sequence length="257" mass="29039">MSNVIKAYSVRYETNSKMTIDYSNKDIEILAKRESMASQTKDEQGFEVGLQAVVVDSIEGDKHLKEEASKIIENAKKEAAIILEKANEEARSIKEDSYKQSEKLGYEEGIKKASLEIQHIKEELAAEKARQIQEYKNMLSGIEGQLAEVIASLVTKLTGILVEDKKDIILYLLEQALFDCNRNETYTIRVGKGDYDLLLSKKSYLEEKTGCNLQISLDSQLEQKQCLIETESKVIDCSLDVQLDNLVKDIKMLSSLN</sequence>
<evidence type="ECO:0000256" key="5">
    <source>
        <dbReference type="ARBA" id="ARBA00022927"/>
    </source>
</evidence>
<keyword evidence="3" id="KW-0813">Transport</keyword>